<protein>
    <recommendedName>
        <fullName evidence="3">Orn/Lys/Arg decarboxylases family 1 pyridoxal-P attachment site domain-containing protein</fullName>
    </recommendedName>
</protein>
<feature type="domain" description="Orn/Lys/Arg decarboxylases family 1 pyridoxal-P attachment site" evidence="3">
    <location>
        <begin position="5"/>
        <end position="88"/>
    </location>
</feature>
<dbReference type="InterPro" id="IPR015421">
    <property type="entry name" value="PyrdxlP-dep_Trfase_major"/>
</dbReference>
<dbReference type="RefSeq" id="WP_208849740.1">
    <property type="nucleotide sequence ID" value="NZ_JAGGDJ010000026.1"/>
</dbReference>
<dbReference type="PANTHER" id="PTHR43277">
    <property type="entry name" value="ARGININE DECARBOXYLASE"/>
    <property type="match status" value="1"/>
</dbReference>
<dbReference type="Gene3D" id="3.40.640.10">
    <property type="entry name" value="Type I PLP-dependent aspartate aminotransferase-like (Major domain)"/>
    <property type="match status" value="1"/>
</dbReference>
<dbReference type="Proteomes" id="UP000670947">
    <property type="component" value="Unassembled WGS sequence"/>
</dbReference>
<reference evidence="4 5" key="1">
    <citation type="submission" date="2021-03" db="EMBL/GenBank/DDBJ databases">
        <title>Paenibacillus artemisicola MWE-103 whole genome sequence.</title>
        <authorList>
            <person name="Ham Y.J."/>
        </authorList>
    </citation>
    <scope>NUCLEOTIDE SEQUENCE [LARGE SCALE GENOMIC DNA]</scope>
    <source>
        <strain evidence="4 5">MWE-103</strain>
    </source>
</reference>
<evidence type="ECO:0000256" key="2">
    <source>
        <dbReference type="ARBA" id="ARBA00022898"/>
    </source>
</evidence>
<comment type="caution">
    <text evidence="4">The sequence shown here is derived from an EMBL/GenBank/DDBJ whole genome shotgun (WGS) entry which is preliminary data.</text>
</comment>
<evidence type="ECO:0000256" key="1">
    <source>
        <dbReference type="ARBA" id="ARBA00001933"/>
    </source>
</evidence>
<dbReference type="SUPFAM" id="SSF53383">
    <property type="entry name" value="PLP-dependent transferases"/>
    <property type="match status" value="1"/>
</dbReference>
<gene>
    <name evidence="4" type="ORF">I8J29_22625</name>
</gene>
<proteinExistence type="predicted"/>
<accession>A0ABS3WFB7</accession>
<organism evidence="4 5">
    <name type="scientific">Paenibacillus artemisiicola</name>
    <dbReference type="NCBI Taxonomy" id="1172618"/>
    <lineage>
        <taxon>Bacteria</taxon>
        <taxon>Bacillati</taxon>
        <taxon>Bacillota</taxon>
        <taxon>Bacilli</taxon>
        <taxon>Bacillales</taxon>
        <taxon>Paenibacillaceae</taxon>
        <taxon>Paenibacillus</taxon>
    </lineage>
</organism>
<comment type="cofactor">
    <cofactor evidence="1">
        <name>pyridoxal 5'-phosphate</name>
        <dbReference type="ChEBI" id="CHEBI:597326"/>
    </cofactor>
</comment>
<dbReference type="InterPro" id="IPR015424">
    <property type="entry name" value="PyrdxlP-dep_Trfase"/>
</dbReference>
<dbReference type="EMBL" id="JAGGDJ010000026">
    <property type="protein sequence ID" value="MBO7747003.1"/>
    <property type="molecule type" value="Genomic_DNA"/>
</dbReference>
<dbReference type="PANTHER" id="PTHR43277:SF3">
    <property type="entry name" value="DECARBOXYLASE, PUTATIVE-RELATED"/>
    <property type="match status" value="1"/>
</dbReference>
<dbReference type="InterPro" id="IPR052357">
    <property type="entry name" value="Orn_Lys_Arg_decarboxylase-I"/>
</dbReference>
<sequence length="90" mass="10011">MNKGNAGNLAMLLAVCGPEELVLVQRNAHKSVLNGLRLAGARAVFLMPETEERTELHLIPSLEQVELTLQRYPESKAVLFTNPSYYGHHL</sequence>
<evidence type="ECO:0000313" key="5">
    <source>
        <dbReference type="Proteomes" id="UP000670947"/>
    </source>
</evidence>
<dbReference type="Pfam" id="PF01276">
    <property type="entry name" value="OKR_DC_1"/>
    <property type="match status" value="1"/>
</dbReference>
<keyword evidence="5" id="KW-1185">Reference proteome</keyword>
<evidence type="ECO:0000313" key="4">
    <source>
        <dbReference type="EMBL" id="MBO7747003.1"/>
    </source>
</evidence>
<keyword evidence="2" id="KW-0663">Pyridoxal phosphate</keyword>
<dbReference type="InterPro" id="IPR000310">
    <property type="entry name" value="Orn/Lys/Arg_deCO2ase_major_dom"/>
</dbReference>
<name>A0ABS3WFB7_9BACL</name>
<evidence type="ECO:0000259" key="3">
    <source>
        <dbReference type="Pfam" id="PF01276"/>
    </source>
</evidence>